<feature type="binding site" evidence="9">
    <location>
        <begin position="112"/>
        <end position="113"/>
    </location>
    <ligand>
        <name>S-adenosyl-L-methionine</name>
        <dbReference type="ChEBI" id="CHEBI:59789"/>
    </ligand>
</feature>
<dbReference type="UniPathway" id="UPA00559"/>
<comment type="function">
    <text evidence="1">S-adenosyl-L-methionine-dependent methyltransferase that catalyzes four methylations of the modified target histidine residue in translation elongation factor 2 (EF-2), to form an intermediate called diphthine methyl ester. The four successive methylation reactions represent the second step of diphthamide biosynthesis.</text>
</comment>
<dbReference type="InterPro" id="IPR000878">
    <property type="entry name" value="4pyrrol_Mease"/>
</dbReference>
<dbReference type="FunFam" id="3.40.1010.10:FF:000004">
    <property type="entry name" value="Putative diphthine synthase"/>
    <property type="match status" value="1"/>
</dbReference>
<feature type="binding site" evidence="9">
    <location>
        <position position="234"/>
    </location>
    <ligand>
        <name>S-adenosyl-L-methionine</name>
        <dbReference type="ChEBI" id="CHEBI:59789"/>
    </ligand>
</feature>
<dbReference type="GeneID" id="113206276"/>
<evidence type="ECO:0000256" key="9">
    <source>
        <dbReference type="PIRSR" id="PIRSR036432-1"/>
    </source>
</evidence>
<dbReference type="EC" id="2.1.1.314" evidence="4"/>
<keyword evidence="7 9" id="KW-0949">S-adenosyl-L-methionine</keyword>
<dbReference type="CDD" id="cd11647">
    <property type="entry name" value="DHP5_DphB"/>
    <property type="match status" value="1"/>
</dbReference>
<dbReference type="Pfam" id="PF00590">
    <property type="entry name" value="TP_methylase"/>
    <property type="match status" value="1"/>
</dbReference>
<feature type="domain" description="Tetrapyrrole methylase" evidence="10">
    <location>
        <begin position="1"/>
        <end position="214"/>
    </location>
</feature>
<dbReference type="PANTHER" id="PTHR10882:SF0">
    <property type="entry name" value="DIPHTHINE METHYL ESTER SYNTHASE"/>
    <property type="match status" value="1"/>
</dbReference>
<feature type="binding site" evidence="9">
    <location>
        <position position="84"/>
    </location>
    <ligand>
        <name>S-adenosyl-L-methionine</name>
        <dbReference type="ChEBI" id="CHEBI:59789"/>
    </ligand>
</feature>
<feature type="binding site" evidence="9">
    <location>
        <position position="163"/>
    </location>
    <ligand>
        <name>S-adenosyl-L-methionine</name>
        <dbReference type="ChEBI" id="CHEBI:59789"/>
    </ligand>
</feature>
<dbReference type="PIRSF" id="PIRSF036432">
    <property type="entry name" value="Diphthine_synth"/>
    <property type="match status" value="1"/>
</dbReference>
<comment type="similarity">
    <text evidence="3">Belongs to the diphthine synthase family.</text>
</comment>
<keyword evidence="11" id="KW-1185">Reference proteome</keyword>
<evidence type="ECO:0000313" key="11">
    <source>
        <dbReference type="Proteomes" id="UP000504606"/>
    </source>
</evidence>
<dbReference type="InterPro" id="IPR004551">
    <property type="entry name" value="Dphthn_synthase"/>
</dbReference>
<proteinExistence type="inferred from homology"/>
<dbReference type="GO" id="GO:0017183">
    <property type="term" value="P:protein histidyl modification to diphthamide"/>
    <property type="evidence" value="ECO:0007669"/>
    <property type="project" value="UniProtKB-UniPathway"/>
</dbReference>
<evidence type="ECO:0000256" key="6">
    <source>
        <dbReference type="ARBA" id="ARBA00022679"/>
    </source>
</evidence>
<feature type="binding site" evidence="9">
    <location>
        <position position="9"/>
    </location>
    <ligand>
        <name>S-adenosyl-L-methionine</name>
        <dbReference type="ChEBI" id="CHEBI:59789"/>
    </ligand>
</feature>
<organism evidence="11 12">
    <name type="scientific">Frankliniella occidentalis</name>
    <name type="common">Western flower thrips</name>
    <name type="synonym">Euthrips occidentalis</name>
    <dbReference type="NCBI Taxonomy" id="133901"/>
    <lineage>
        <taxon>Eukaryota</taxon>
        <taxon>Metazoa</taxon>
        <taxon>Ecdysozoa</taxon>
        <taxon>Arthropoda</taxon>
        <taxon>Hexapoda</taxon>
        <taxon>Insecta</taxon>
        <taxon>Pterygota</taxon>
        <taxon>Neoptera</taxon>
        <taxon>Paraneoptera</taxon>
        <taxon>Thysanoptera</taxon>
        <taxon>Terebrantia</taxon>
        <taxon>Thripoidea</taxon>
        <taxon>Thripidae</taxon>
        <taxon>Frankliniella</taxon>
    </lineage>
</organism>
<evidence type="ECO:0000256" key="8">
    <source>
        <dbReference type="ARBA" id="ARBA00048752"/>
    </source>
</evidence>
<evidence type="ECO:0000256" key="3">
    <source>
        <dbReference type="ARBA" id="ARBA00006729"/>
    </source>
</evidence>
<dbReference type="OrthoDB" id="2516at2759"/>
<gene>
    <name evidence="12" type="primary">LOC113206276</name>
</gene>
<accession>A0A6J1SFG4</accession>
<dbReference type="RefSeq" id="XP_026278070.1">
    <property type="nucleotide sequence ID" value="XM_026422285.2"/>
</dbReference>
<dbReference type="NCBIfam" id="TIGR00522">
    <property type="entry name" value="dph5"/>
    <property type="match status" value="1"/>
</dbReference>
<dbReference type="Gene3D" id="3.30.950.10">
    <property type="entry name" value="Methyltransferase, Cobalt-precorrin-4 Transmethylase, Domain 2"/>
    <property type="match status" value="1"/>
</dbReference>
<dbReference type="Gene3D" id="3.40.1010.10">
    <property type="entry name" value="Cobalt-precorrin-4 Transmethylase, Domain 1"/>
    <property type="match status" value="1"/>
</dbReference>
<dbReference type="CTD" id="51611"/>
<name>A0A6J1SFG4_FRAOC</name>
<keyword evidence="5" id="KW-0489">Methyltransferase</keyword>
<dbReference type="AlphaFoldDB" id="A0A6J1SFG4"/>
<dbReference type="PANTHER" id="PTHR10882">
    <property type="entry name" value="DIPHTHINE SYNTHASE"/>
    <property type="match status" value="1"/>
</dbReference>
<evidence type="ECO:0000259" key="10">
    <source>
        <dbReference type="Pfam" id="PF00590"/>
    </source>
</evidence>
<sequence>MFFLIGLGLGDAKDITVKGLEIIKKCSRVYLEAYTSVLTVGKEALEEFYGRELIIADRDCVEQDADSILAEAAEKDVALLVVGDPFGATTHTDLILRAQQKGIAYQIVHNASIMNAVGCCGLQLYCYGETVSIPYWTDTWQPDSFYHKIKSNRTRGLHTLCLLDIKVKEPTLESMTKKKKEYMPPRFMSVSEASQQLLKIIQNERLDCVTSSEKEQNFSLAYSENTLCVGLARVGSPSQQIVAATLKEMSETDLGAPLHSLIICGDIQPLEEEYLQQFLSKSCPASIFKNHVGS</sequence>
<reference evidence="12" key="1">
    <citation type="submission" date="2025-08" db="UniProtKB">
        <authorList>
            <consortium name="RefSeq"/>
        </authorList>
    </citation>
    <scope>IDENTIFICATION</scope>
    <source>
        <tissue evidence="12">Whole organism</tissue>
    </source>
</reference>
<evidence type="ECO:0000256" key="4">
    <source>
        <dbReference type="ARBA" id="ARBA00011927"/>
    </source>
</evidence>
<dbReference type="InterPro" id="IPR014777">
    <property type="entry name" value="4pyrrole_Mease_sub1"/>
</dbReference>
<dbReference type="GO" id="GO:0032259">
    <property type="term" value="P:methylation"/>
    <property type="evidence" value="ECO:0007669"/>
    <property type="project" value="UniProtKB-KW"/>
</dbReference>
<evidence type="ECO:0000256" key="2">
    <source>
        <dbReference type="ARBA" id="ARBA00005156"/>
    </source>
</evidence>
<dbReference type="InterPro" id="IPR035996">
    <property type="entry name" value="4pyrrol_Methylase_sf"/>
</dbReference>
<comment type="catalytic activity">
    <reaction evidence="8">
        <text>2-[(3S)-amino-3-carboxypropyl]-L-histidyl-[translation elongation factor 2] + 4 S-adenosyl-L-methionine = diphthine methyl ester-[translation elongation factor 2] + 4 S-adenosyl-L-homocysteine + 3 H(+)</text>
        <dbReference type="Rhea" id="RHEA:42652"/>
        <dbReference type="Rhea" id="RHEA-COMP:9749"/>
        <dbReference type="Rhea" id="RHEA-COMP:10173"/>
        <dbReference type="ChEBI" id="CHEBI:15378"/>
        <dbReference type="ChEBI" id="CHEBI:57856"/>
        <dbReference type="ChEBI" id="CHEBI:59789"/>
        <dbReference type="ChEBI" id="CHEBI:73995"/>
        <dbReference type="ChEBI" id="CHEBI:79005"/>
        <dbReference type="EC" id="2.1.1.314"/>
    </reaction>
</comment>
<dbReference type="FunFam" id="3.30.950.10:FF:000004">
    <property type="entry name" value="Diphthine synthase putative"/>
    <property type="match status" value="1"/>
</dbReference>
<dbReference type="Proteomes" id="UP000504606">
    <property type="component" value="Unplaced"/>
</dbReference>
<evidence type="ECO:0000313" key="12">
    <source>
        <dbReference type="RefSeq" id="XP_026278070.1"/>
    </source>
</evidence>
<dbReference type="KEGG" id="foc:113206276"/>
<protein>
    <recommendedName>
        <fullName evidence="4">diphthine methyl ester synthase</fullName>
        <ecNumber evidence="4">2.1.1.314</ecNumber>
    </recommendedName>
</protein>
<dbReference type="HAMAP" id="MF_01084">
    <property type="entry name" value="Diphthine_synth"/>
    <property type="match status" value="1"/>
</dbReference>
<keyword evidence="6" id="KW-0808">Transferase</keyword>
<evidence type="ECO:0000256" key="7">
    <source>
        <dbReference type="ARBA" id="ARBA00022691"/>
    </source>
</evidence>
<evidence type="ECO:0000256" key="1">
    <source>
        <dbReference type="ARBA" id="ARBA00004006"/>
    </source>
</evidence>
<feature type="binding site" evidence="9">
    <location>
        <position position="87"/>
    </location>
    <ligand>
        <name>S-adenosyl-L-methionine</name>
        <dbReference type="ChEBI" id="CHEBI:59789"/>
    </ligand>
</feature>
<comment type="pathway">
    <text evidence="2">Protein modification; peptidyl-diphthamide biosynthesis.</text>
</comment>
<dbReference type="SUPFAM" id="SSF53790">
    <property type="entry name" value="Tetrapyrrole methylase"/>
    <property type="match status" value="1"/>
</dbReference>
<feature type="binding site" evidence="9">
    <location>
        <position position="259"/>
    </location>
    <ligand>
        <name>S-adenosyl-L-methionine</name>
        <dbReference type="ChEBI" id="CHEBI:59789"/>
    </ligand>
</feature>
<evidence type="ECO:0000256" key="5">
    <source>
        <dbReference type="ARBA" id="ARBA00022603"/>
    </source>
</evidence>
<dbReference type="GO" id="GO:0141133">
    <property type="term" value="F:diphthine methyl ester synthase activity"/>
    <property type="evidence" value="ECO:0007669"/>
    <property type="project" value="UniProtKB-EC"/>
</dbReference>
<dbReference type="InterPro" id="IPR014776">
    <property type="entry name" value="4pyrrole_Mease_sub2"/>
</dbReference>